<dbReference type="EMBL" id="JAGGMR010000001">
    <property type="protein sequence ID" value="MBP2191913.1"/>
    <property type="molecule type" value="Genomic_DNA"/>
</dbReference>
<organism evidence="4 5">
    <name type="scientific">Nocardia goodfellowii</name>
    <dbReference type="NCBI Taxonomy" id="882446"/>
    <lineage>
        <taxon>Bacteria</taxon>
        <taxon>Bacillati</taxon>
        <taxon>Actinomycetota</taxon>
        <taxon>Actinomycetes</taxon>
        <taxon>Mycobacteriales</taxon>
        <taxon>Nocardiaceae</taxon>
        <taxon>Nocardia</taxon>
    </lineage>
</organism>
<keyword evidence="2" id="KW-0812">Transmembrane</keyword>
<comment type="caution">
    <text evidence="4">The sequence shown here is derived from an EMBL/GenBank/DDBJ whole genome shotgun (WGS) entry which is preliminary data.</text>
</comment>
<dbReference type="InterPro" id="IPR005693">
    <property type="entry name" value="Mce"/>
</dbReference>
<dbReference type="InterPro" id="IPR003399">
    <property type="entry name" value="Mce/MlaD"/>
</dbReference>
<proteinExistence type="predicted"/>
<dbReference type="Proteomes" id="UP001519325">
    <property type="component" value="Unassembled WGS sequence"/>
</dbReference>
<feature type="transmembrane region" description="Helical" evidence="2">
    <location>
        <begin position="12"/>
        <end position="32"/>
    </location>
</feature>
<dbReference type="InterPro" id="IPR052336">
    <property type="entry name" value="MlaD_Phospholipid_Transporter"/>
</dbReference>
<dbReference type="PANTHER" id="PTHR33371:SF16">
    <property type="entry name" value="MCE-FAMILY PROTEIN MCE3F"/>
    <property type="match status" value="1"/>
</dbReference>
<evidence type="ECO:0000313" key="4">
    <source>
        <dbReference type="EMBL" id="MBP2191913.1"/>
    </source>
</evidence>
<feature type="domain" description="Mce/MlaD" evidence="3">
    <location>
        <begin position="40"/>
        <end position="114"/>
    </location>
</feature>
<evidence type="ECO:0000256" key="1">
    <source>
        <dbReference type="SAM" id="MobiDB-lite"/>
    </source>
</evidence>
<dbReference type="NCBIfam" id="TIGR00996">
    <property type="entry name" value="Mtu_fam_mce"/>
    <property type="match status" value="1"/>
</dbReference>
<dbReference type="Pfam" id="PF02470">
    <property type="entry name" value="MlaD"/>
    <property type="match status" value="1"/>
</dbReference>
<feature type="region of interest" description="Disordered" evidence="1">
    <location>
        <begin position="391"/>
        <end position="440"/>
    </location>
</feature>
<evidence type="ECO:0000256" key="2">
    <source>
        <dbReference type="SAM" id="Phobius"/>
    </source>
</evidence>
<gene>
    <name evidence="4" type="ORF">BJ987_004814</name>
</gene>
<dbReference type="PANTHER" id="PTHR33371">
    <property type="entry name" value="INTERMEMBRANE PHOSPHOLIPID TRANSPORT SYSTEM BINDING PROTEIN MLAD-RELATED"/>
    <property type="match status" value="1"/>
</dbReference>
<accession>A0ABS4QJM3</accession>
<keyword evidence="5" id="KW-1185">Reference proteome</keyword>
<name>A0ABS4QJM3_9NOCA</name>
<keyword evidence="2" id="KW-1133">Transmembrane helix</keyword>
<keyword evidence="2" id="KW-0472">Membrane</keyword>
<protein>
    <submittedName>
        <fullName evidence="4">Virulence factor Mce-like protein</fullName>
    </submittedName>
</protein>
<sequence length="479" mass="50826">MLLTRFVRTQLIIFAILSVIGLVVMATVYMRLPTLAGIGSYNVTVELPAAGGLYRFGNVTYRGVEIGKVTRVELIDGRVRATLAISGSWRIPADLDAEVRSVSAVGEQYVELRPRTDSPPYLQEGSVIAERDTAIPDPVGPMLDRLSALVDTIPADKLHDLLGELFQGMNGAAYDLDSLLTSAGTLAADLNGVGATTRALAEDTAPLLDSQARTADAIRIWTRSLSGVTAQLVADDPHIRTLLRTGPGAAGEVARLLDSVRLTLPVLLANLSSVGQLGVTYHAALEQVLVLLPPAISMIEAVHPTNNASGWGLGDFRLSGTSDPPACTVGFLPPSSWRLPSDITTIDTPEGMYCKLPQDSAIAVRGARNYPCLGRPGKRAPTAALCNSDEEFQPVAGEQPVVGPYPRDPELEDQGVPPDSRYGPAESGPPGADNLLTPSVGIARYDPGTGRYVGPDGSLYRQTDLTRPGVAAWKDMLPH</sequence>
<evidence type="ECO:0000259" key="3">
    <source>
        <dbReference type="Pfam" id="PF02470"/>
    </source>
</evidence>
<evidence type="ECO:0000313" key="5">
    <source>
        <dbReference type="Proteomes" id="UP001519325"/>
    </source>
</evidence>
<reference evidence="4 5" key="1">
    <citation type="submission" date="2021-03" db="EMBL/GenBank/DDBJ databases">
        <title>Sequencing the genomes of 1000 actinobacteria strains.</title>
        <authorList>
            <person name="Klenk H.-P."/>
        </authorList>
    </citation>
    <scope>NUCLEOTIDE SEQUENCE [LARGE SCALE GENOMIC DNA]</scope>
    <source>
        <strain evidence="4 5">DSM 45516</strain>
    </source>
</reference>